<dbReference type="InterPro" id="IPR000700">
    <property type="entry name" value="PAS-assoc_C"/>
</dbReference>
<evidence type="ECO:0000256" key="1">
    <source>
        <dbReference type="SAM" id="MobiDB-lite"/>
    </source>
</evidence>
<dbReference type="PROSITE" id="PS50113">
    <property type="entry name" value="PAC"/>
    <property type="match status" value="1"/>
</dbReference>
<dbReference type="Gene3D" id="3.20.20.450">
    <property type="entry name" value="EAL domain"/>
    <property type="match status" value="1"/>
</dbReference>
<comment type="caution">
    <text evidence="6">The sequence shown here is derived from an EMBL/GenBank/DDBJ whole genome shotgun (WGS) entry which is preliminary data.</text>
</comment>
<evidence type="ECO:0000313" key="6">
    <source>
        <dbReference type="EMBL" id="RFF30452.1"/>
    </source>
</evidence>
<dbReference type="Pfam" id="PF00563">
    <property type="entry name" value="EAL"/>
    <property type="match status" value="1"/>
</dbReference>
<feature type="domain" description="EAL" evidence="4">
    <location>
        <begin position="426"/>
        <end position="686"/>
    </location>
</feature>
<evidence type="ECO:0000259" key="3">
    <source>
        <dbReference type="PROSITE" id="PS50113"/>
    </source>
</evidence>
<dbReference type="Gene3D" id="3.30.70.270">
    <property type="match status" value="1"/>
</dbReference>
<dbReference type="SMART" id="SM00267">
    <property type="entry name" value="GGDEF"/>
    <property type="match status" value="1"/>
</dbReference>
<dbReference type="PANTHER" id="PTHR44757:SF2">
    <property type="entry name" value="BIOFILM ARCHITECTURE MAINTENANCE PROTEIN MBAA"/>
    <property type="match status" value="1"/>
</dbReference>
<dbReference type="EMBL" id="QUZK01000035">
    <property type="protein sequence ID" value="RFF30452.1"/>
    <property type="molecule type" value="Genomic_DNA"/>
</dbReference>
<reference evidence="6 7" key="1">
    <citation type="submission" date="2018-08" db="EMBL/GenBank/DDBJ databases">
        <title>Wenzhouxiangella salilacus sp. nov., a novel bacterium isolated from a saline lake in Xinjiang Province, China.</title>
        <authorList>
            <person name="Han S."/>
        </authorList>
    </citation>
    <scope>NUCLEOTIDE SEQUENCE [LARGE SCALE GENOMIC DNA]</scope>
    <source>
        <strain evidence="6 7">XDB06</strain>
    </source>
</reference>
<dbReference type="InterPro" id="IPR052155">
    <property type="entry name" value="Biofilm_reg_signaling"/>
</dbReference>
<dbReference type="InterPro" id="IPR000014">
    <property type="entry name" value="PAS"/>
</dbReference>
<dbReference type="SUPFAM" id="SSF55073">
    <property type="entry name" value="Nucleotide cyclase"/>
    <property type="match status" value="1"/>
</dbReference>
<dbReference type="Pfam" id="PF00990">
    <property type="entry name" value="GGDEF"/>
    <property type="match status" value="1"/>
</dbReference>
<keyword evidence="7" id="KW-1185">Reference proteome</keyword>
<feature type="compositionally biased region" description="Low complexity" evidence="1">
    <location>
        <begin position="1"/>
        <end position="29"/>
    </location>
</feature>
<protein>
    <submittedName>
        <fullName evidence="6">Phosphodiesterase</fullName>
    </submittedName>
</protein>
<dbReference type="Gene3D" id="3.30.450.20">
    <property type="entry name" value="PAS domain"/>
    <property type="match status" value="1"/>
</dbReference>
<feature type="region of interest" description="Disordered" evidence="1">
    <location>
        <begin position="1"/>
        <end position="46"/>
    </location>
</feature>
<dbReference type="InterPro" id="IPR035919">
    <property type="entry name" value="EAL_sf"/>
</dbReference>
<feature type="domain" description="GGDEF" evidence="5">
    <location>
        <begin position="284"/>
        <end position="421"/>
    </location>
</feature>
<dbReference type="InterPro" id="IPR013767">
    <property type="entry name" value="PAS_fold"/>
</dbReference>
<dbReference type="InterPro" id="IPR001633">
    <property type="entry name" value="EAL_dom"/>
</dbReference>
<proteinExistence type="predicted"/>
<dbReference type="PROSITE" id="PS50112">
    <property type="entry name" value="PAS"/>
    <property type="match status" value="1"/>
</dbReference>
<feature type="domain" description="PAC" evidence="3">
    <location>
        <begin position="196"/>
        <end position="250"/>
    </location>
</feature>
<dbReference type="InterPro" id="IPR035965">
    <property type="entry name" value="PAS-like_dom_sf"/>
</dbReference>
<dbReference type="SUPFAM" id="SSF55785">
    <property type="entry name" value="PYP-like sensor domain (PAS domain)"/>
    <property type="match status" value="1"/>
</dbReference>
<dbReference type="OrthoDB" id="1673646at2"/>
<dbReference type="CDD" id="cd00130">
    <property type="entry name" value="PAS"/>
    <property type="match status" value="1"/>
</dbReference>
<sequence>MSTRPSSVPTSSRPNRCRARSAGARSSSKAPRRRDSKTAESATAADASSSVASACDSIFAWGRSIAWPAAAATLPATPAATARPFEGAMRFSDLDLVQSVPMRSWRALTEIDTVAFLHVDLEGRIQHANAGVARVLGYRPEEIIGRELEMLLPEAARSDHAQFFSGYVRGRVAGEVRRSPIVRRTRHFPRSRAGNRSGELRFSAMHRDGHEVPISLTVNEVRTRAAELTGFVGLIVDCTEQQVLQDRIHRQALYDEATGLLNWRGLHEVAVDIDRDRRRSGSDGAFSLLHIAVDHFSSLAFNCKAVADHALKVTARWLGRRVEVASLPGVSHLARAPGETQFLIYLAGCGPAGALELAEALRRDFRAINLGTEVEPFQTSLSIGVASPRPGMTLDYAMSRAAHACQQAQLHGHDRVVCLDPRDVEVYELGLVIRQAMQCDRIEIHAQRLVPLHPSSDAGRDRGISFEVLCRLADRGGVVQEPSRVFPAAEKLGLSLQLDLHVIGLVLDTLERHSDVHDEIAICSINLSGLSLSSQQLLAGIHRLMADRSVSPGKLCFEITESARLSDHETALRNVLGLRDLGCRIALDDFGSGYSNFQSLTNWPIDIVKIDGSYVRRLLDGGAMTVDVEGMVASARARGVRIVAEYVENEAVTTALRRMGVSYAQGFHFHRGERLTQLLADIGRLRSSQG</sequence>
<organism evidence="6 7">
    <name type="scientific">Wenzhouxiangella sediminis</name>
    <dbReference type="NCBI Taxonomy" id="1792836"/>
    <lineage>
        <taxon>Bacteria</taxon>
        <taxon>Pseudomonadati</taxon>
        <taxon>Pseudomonadota</taxon>
        <taxon>Gammaproteobacteria</taxon>
        <taxon>Chromatiales</taxon>
        <taxon>Wenzhouxiangellaceae</taxon>
        <taxon>Wenzhouxiangella</taxon>
    </lineage>
</organism>
<gene>
    <name evidence="6" type="ORF">DZC52_08175</name>
</gene>
<dbReference type="PROSITE" id="PS50883">
    <property type="entry name" value="EAL"/>
    <property type="match status" value="1"/>
</dbReference>
<evidence type="ECO:0000259" key="5">
    <source>
        <dbReference type="PROSITE" id="PS50887"/>
    </source>
</evidence>
<accession>A0A3E1K8M6</accession>
<feature type="domain" description="PAS" evidence="2">
    <location>
        <begin position="119"/>
        <end position="154"/>
    </location>
</feature>
<dbReference type="PANTHER" id="PTHR44757">
    <property type="entry name" value="DIGUANYLATE CYCLASE DGCP"/>
    <property type="match status" value="1"/>
</dbReference>
<dbReference type="InterPro" id="IPR000160">
    <property type="entry name" value="GGDEF_dom"/>
</dbReference>
<evidence type="ECO:0000313" key="7">
    <source>
        <dbReference type="Proteomes" id="UP000260351"/>
    </source>
</evidence>
<dbReference type="SUPFAM" id="SSF141868">
    <property type="entry name" value="EAL domain-like"/>
    <property type="match status" value="1"/>
</dbReference>
<evidence type="ECO:0000259" key="2">
    <source>
        <dbReference type="PROSITE" id="PS50112"/>
    </source>
</evidence>
<dbReference type="SMART" id="SM00091">
    <property type="entry name" value="PAS"/>
    <property type="match status" value="1"/>
</dbReference>
<dbReference type="SMART" id="SM00052">
    <property type="entry name" value="EAL"/>
    <property type="match status" value="1"/>
</dbReference>
<dbReference type="PROSITE" id="PS50887">
    <property type="entry name" value="GGDEF"/>
    <property type="match status" value="1"/>
</dbReference>
<dbReference type="NCBIfam" id="TIGR00229">
    <property type="entry name" value="sensory_box"/>
    <property type="match status" value="1"/>
</dbReference>
<dbReference type="CDD" id="cd01948">
    <property type="entry name" value="EAL"/>
    <property type="match status" value="1"/>
</dbReference>
<dbReference type="InterPro" id="IPR029787">
    <property type="entry name" value="Nucleotide_cyclase"/>
</dbReference>
<dbReference type="Pfam" id="PF00989">
    <property type="entry name" value="PAS"/>
    <property type="match status" value="1"/>
</dbReference>
<dbReference type="GO" id="GO:0006355">
    <property type="term" value="P:regulation of DNA-templated transcription"/>
    <property type="evidence" value="ECO:0007669"/>
    <property type="project" value="InterPro"/>
</dbReference>
<dbReference type="InterPro" id="IPR043128">
    <property type="entry name" value="Rev_trsase/Diguanyl_cyclase"/>
</dbReference>
<evidence type="ECO:0000259" key="4">
    <source>
        <dbReference type="PROSITE" id="PS50883"/>
    </source>
</evidence>
<dbReference type="AlphaFoldDB" id="A0A3E1K8M6"/>
<name>A0A3E1K8M6_9GAMM</name>
<dbReference type="Proteomes" id="UP000260351">
    <property type="component" value="Unassembled WGS sequence"/>
</dbReference>